<gene>
    <name evidence="1" type="ORF">MQE35_06780</name>
</gene>
<dbReference type="EMBL" id="CP094358">
    <property type="protein sequence ID" value="UOB18995.1"/>
    <property type="molecule type" value="Genomic_DNA"/>
</dbReference>
<evidence type="ECO:0000313" key="1">
    <source>
        <dbReference type="EMBL" id="UOB18995.1"/>
    </source>
</evidence>
<name>A0A9E6ZR70_9FLAO</name>
<dbReference type="AlphaFoldDB" id="A0A9E6ZR70"/>
<protein>
    <submittedName>
        <fullName evidence="1">Uncharacterized protein</fullName>
    </submittedName>
</protein>
<keyword evidence="2" id="KW-1185">Reference proteome</keyword>
<dbReference type="RefSeq" id="WP_255845612.1">
    <property type="nucleotide sequence ID" value="NZ_CP094358.1"/>
</dbReference>
<accession>A0A9E6ZR70</accession>
<reference evidence="1" key="1">
    <citation type="submission" date="2022-03" db="EMBL/GenBank/DDBJ databases">
        <title>Description of Abyssus ytuae gen. nov., sp. nov., a novel member of the family Flavobacteriaceae isolated from the sediment of Mariana Trench.</title>
        <authorList>
            <person name="Zhang J."/>
            <person name="Xu X."/>
        </authorList>
    </citation>
    <scope>NUCLEOTIDE SEQUENCE</scope>
    <source>
        <strain evidence="1">MT3330</strain>
    </source>
</reference>
<dbReference type="Proteomes" id="UP000831290">
    <property type="component" value="Chromosome"/>
</dbReference>
<organism evidence="1 2">
    <name type="scientific">Abyssalbus ytuae</name>
    <dbReference type="NCBI Taxonomy" id="2926907"/>
    <lineage>
        <taxon>Bacteria</taxon>
        <taxon>Pseudomonadati</taxon>
        <taxon>Bacteroidota</taxon>
        <taxon>Flavobacteriia</taxon>
        <taxon>Flavobacteriales</taxon>
        <taxon>Flavobacteriaceae</taxon>
        <taxon>Abyssalbus</taxon>
    </lineage>
</organism>
<sequence length="237" mass="26715">MTTRKYTYKDVDMLLASKTIVENLVKNLTGLSVVRSTWTTEYTTTLAERIDEAIENYLGLDKRKELREATSKVEAIQSPAMRDLSFIKTQIEVDFGNDAKEILKTLGFHNHLQAARQGDQEALIQLLYTFKTGMNEELQTQITQKGTNPALITGIIDYADQLKQANVSQETLKETTKALSEKALKELNDIYEDVAGICKIASNFYRDEPLKKEQFTFSKVVANMNTAKKSSSQPTGE</sequence>
<proteinExistence type="predicted"/>
<evidence type="ECO:0000313" key="2">
    <source>
        <dbReference type="Proteomes" id="UP000831290"/>
    </source>
</evidence>
<dbReference type="KEGG" id="fbm:MQE35_06780"/>